<dbReference type="Gene3D" id="1.10.760.10">
    <property type="entry name" value="Cytochrome c-like domain"/>
    <property type="match status" value="1"/>
</dbReference>
<organism evidence="8 9">
    <name type="scientific">Candidatus Hydrogenisulfobacillus filiaventi</name>
    <dbReference type="NCBI Taxonomy" id="2707344"/>
    <lineage>
        <taxon>Bacteria</taxon>
        <taxon>Bacillati</taxon>
        <taxon>Bacillota</taxon>
        <taxon>Clostridia</taxon>
        <taxon>Eubacteriales</taxon>
        <taxon>Clostridiales Family XVII. Incertae Sedis</taxon>
        <taxon>Candidatus Hydrogenisulfobacillus</taxon>
    </lineage>
</organism>
<dbReference type="GO" id="GO:0020037">
    <property type="term" value="F:heme binding"/>
    <property type="evidence" value="ECO:0007669"/>
    <property type="project" value="InterPro"/>
</dbReference>
<dbReference type="AlphaFoldDB" id="A0A6F8ZFW3"/>
<keyword evidence="3 4" id="KW-0408">Iron</keyword>
<proteinExistence type="predicted"/>
<keyword evidence="2 4" id="KW-0479">Metal-binding</keyword>
<dbReference type="EMBL" id="LR778114">
    <property type="protein sequence ID" value="CAB1128824.1"/>
    <property type="molecule type" value="Genomic_DNA"/>
</dbReference>
<feature type="region of interest" description="Disordered" evidence="5">
    <location>
        <begin position="58"/>
        <end position="81"/>
    </location>
</feature>
<sequence length="126" mass="12703">MTMAFRIRHGSITLAVLLAGVAGGAGACGRAPAPSPPAAPAPRPDIAAGRTLYRQTCSTCHGPAGGGTPSGPALNRGRQEPIPFASQTALTAFIQANMPANAPGSLSPAQAADVGAYVWTLMYPRH</sequence>
<evidence type="ECO:0000256" key="2">
    <source>
        <dbReference type="ARBA" id="ARBA00022723"/>
    </source>
</evidence>
<dbReference type="Pfam" id="PF13442">
    <property type="entry name" value="Cytochrome_CBB3"/>
    <property type="match status" value="1"/>
</dbReference>
<dbReference type="GO" id="GO:0009055">
    <property type="term" value="F:electron transfer activity"/>
    <property type="evidence" value="ECO:0007669"/>
    <property type="project" value="InterPro"/>
</dbReference>
<evidence type="ECO:0000256" key="4">
    <source>
        <dbReference type="PROSITE-ProRule" id="PRU00433"/>
    </source>
</evidence>
<evidence type="ECO:0000313" key="8">
    <source>
        <dbReference type="EMBL" id="CAB1128824.1"/>
    </source>
</evidence>
<dbReference type="InterPro" id="IPR036909">
    <property type="entry name" value="Cyt_c-like_dom_sf"/>
</dbReference>
<keyword evidence="1 4" id="KW-0349">Heme</keyword>
<evidence type="ECO:0000256" key="5">
    <source>
        <dbReference type="SAM" id="MobiDB-lite"/>
    </source>
</evidence>
<keyword evidence="6" id="KW-0732">Signal</keyword>
<accession>A0A6F8ZFW3</accession>
<evidence type="ECO:0000256" key="6">
    <source>
        <dbReference type="SAM" id="SignalP"/>
    </source>
</evidence>
<keyword evidence="9" id="KW-1185">Reference proteome</keyword>
<feature type="chain" id="PRO_5026035217" description="Cytochrome c domain-containing protein" evidence="6">
    <location>
        <begin position="28"/>
        <end position="126"/>
    </location>
</feature>
<protein>
    <recommendedName>
        <fullName evidence="7">Cytochrome c domain-containing protein</fullName>
    </recommendedName>
</protein>
<evidence type="ECO:0000259" key="7">
    <source>
        <dbReference type="PROSITE" id="PS51007"/>
    </source>
</evidence>
<dbReference type="SUPFAM" id="SSF46626">
    <property type="entry name" value="Cytochrome c"/>
    <property type="match status" value="1"/>
</dbReference>
<dbReference type="PROSITE" id="PS51007">
    <property type="entry name" value="CYTC"/>
    <property type="match status" value="1"/>
</dbReference>
<feature type="domain" description="Cytochrome c" evidence="7">
    <location>
        <begin position="44"/>
        <end position="122"/>
    </location>
</feature>
<dbReference type="GO" id="GO:0046872">
    <property type="term" value="F:metal ion binding"/>
    <property type="evidence" value="ECO:0007669"/>
    <property type="project" value="UniProtKB-KW"/>
</dbReference>
<evidence type="ECO:0000256" key="3">
    <source>
        <dbReference type="ARBA" id="ARBA00023004"/>
    </source>
</evidence>
<dbReference type="Proteomes" id="UP000503399">
    <property type="component" value="Chromosome"/>
</dbReference>
<dbReference type="PROSITE" id="PS51257">
    <property type="entry name" value="PROKAR_LIPOPROTEIN"/>
    <property type="match status" value="1"/>
</dbReference>
<evidence type="ECO:0000313" key="9">
    <source>
        <dbReference type="Proteomes" id="UP000503399"/>
    </source>
</evidence>
<name>A0A6F8ZFW3_9FIRM</name>
<gene>
    <name evidence="8" type="ORF">R50_1318</name>
</gene>
<dbReference type="KEGG" id="hfv:R50_1318"/>
<dbReference type="InterPro" id="IPR009056">
    <property type="entry name" value="Cyt_c-like_dom"/>
</dbReference>
<feature type="signal peptide" evidence="6">
    <location>
        <begin position="1"/>
        <end position="27"/>
    </location>
</feature>
<evidence type="ECO:0000256" key="1">
    <source>
        <dbReference type="ARBA" id="ARBA00022617"/>
    </source>
</evidence>
<reference evidence="8 9" key="1">
    <citation type="submission" date="2020-02" db="EMBL/GenBank/DDBJ databases">
        <authorList>
            <person name="Hogendoorn C."/>
        </authorList>
    </citation>
    <scope>NUCLEOTIDE SEQUENCE [LARGE SCALE GENOMIC DNA]</scope>
    <source>
        <strain evidence="8">R501</strain>
    </source>
</reference>